<comment type="caution">
    <text evidence="2">The sequence shown here is derived from an EMBL/GenBank/DDBJ whole genome shotgun (WGS) entry which is preliminary data.</text>
</comment>
<dbReference type="EMBL" id="CARXXK010000001">
    <property type="protein sequence ID" value="CAI6345130.1"/>
    <property type="molecule type" value="Genomic_DNA"/>
</dbReference>
<protein>
    <recommendedName>
        <fullName evidence="4">GIY-YIG homing endonuclease</fullName>
    </recommendedName>
</protein>
<evidence type="ECO:0000256" key="1">
    <source>
        <dbReference type="SAM" id="MobiDB-lite"/>
    </source>
</evidence>
<gene>
    <name evidence="2" type="ORF">MEUPH1_LOCUS2180</name>
</gene>
<dbReference type="AlphaFoldDB" id="A0AAV0VNI4"/>
<dbReference type="Proteomes" id="UP001160148">
    <property type="component" value="Unassembled WGS sequence"/>
</dbReference>
<keyword evidence="3" id="KW-1185">Reference proteome</keyword>
<feature type="region of interest" description="Disordered" evidence="1">
    <location>
        <begin position="167"/>
        <end position="190"/>
    </location>
</feature>
<name>A0AAV0VNI4_9HEMI</name>
<sequence>MDKVAKLESGSTTNIASNTVSQVLQETFERERCSYNVLAYGVTESLSSNIAERIKNDKETFQKLLEENSIEPSHGSKYFRLGKARSDYVRPLKVIFTSKEDATKLIMSFAELKNQGVSITQGFRVVKDKTKLQRELLKSCHSEIDHRTSNGESGLSIKYVNGSPKVISNGSKNGVHPRRLTDPKSNAQIN</sequence>
<evidence type="ECO:0000313" key="3">
    <source>
        <dbReference type="Proteomes" id="UP001160148"/>
    </source>
</evidence>
<evidence type="ECO:0000313" key="2">
    <source>
        <dbReference type="EMBL" id="CAI6345130.1"/>
    </source>
</evidence>
<accession>A0AAV0VNI4</accession>
<evidence type="ECO:0008006" key="4">
    <source>
        <dbReference type="Google" id="ProtNLM"/>
    </source>
</evidence>
<reference evidence="2 3" key="1">
    <citation type="submission" date="2023-01" db="EMBL/GenBank/DDBJ databases">
        <authorList>
            <person name="Whitehead M."/>
        </authorList>
    </citation>
    <scope>NUCLEOTIDE SEQUENCE [LARGE SCALE GENOMIC DNA]</scope>
</reference>
<proteinExistence type="predicted"/>
<organism evidence="2 3">
    <name type="scientific">Macrosiphum euphorbiae</name>
    <name type="common">potato aphid</name>
    <dbReference type="NCBI Taxonomy" id="13131"/>
    <lineage>
        <taxon>Eukaryota</taxon>
        <taxon>Metazoa</taxon>
        <taxon>Ecdysozoa</taxon>
        <taxon>Arthropoda</taxon>
        <taxon>Hexapoda</taxon>
        <taxon>Insecta</taxon>
        <taxon>Pterygota</taxon>
        <taxon>Neoptera</taxon>
        <taxon>Paraneoptera</taxon>
        <taxon>Hemiptera</taxon>
        <taxon>Sternorrhyncha</taxon>
        <taxon>Aphidomorpha</taxon>
        <taxon>Aphidoidea</taxon>
        <taxon>Aphididae</taxon>
        <taxon>Macrosiphini</taxon>
        <taxon>Macrosiphum</taxon>
    </lineage>
</organism>